<feature type="domain" description="SpaA-like prealbumin fold" evidence="2">
    <location>
        <begin position="292"/>
        <end position="397"/>
    </location>
</feature>
<dbReference type="InterPro" id="IPR013783">
    <property type="entry name" value="Ig-like_fold"/>
</dbReference>
<keyword evidence="4" id="KW-1185">Reference proteome</keyword>
<sequence length="454" mass="48419">MNKTTTDGPVSLNADTATVQRTYTIQVTNVGEVSGTSQPVYDISNVPTGFAISGFTVDGVETDQMTDSPGQYLVSSGVTLDAGQSQNFTIVVTYTFDKTQETAEGIQNLGSCQTGENPDSTKGFYNAVSMDGDEYGSANNNACTIATGEASWEKVDSFGNILSGATFRIGGNQVDLGSGIANSSKADIADCVTEGASSTAAYQDQDPRSGYFHIVGLPLVTKAWEDGATEGPVLYLTERKAPTNYDQNEDTSARLYFTFDTSTMSYRLKALTANDRDTVDTNGNVVNYPITGNVSWRKVNKTNQLLSGAKWRITGGILPGPLDVVDCVADQSSDCAAQAADPDSVAGSLYYDTDQTAGVISMNLPLGKYTLKETQAPDGYLLGDTSYEFEVTAQGTYINSGNRIVNIQIPTPGIPFTGGMGSDYFFIAGGAFAAFTLITEIVRRRQRRLTQQQA</sequence>
<organism evidence="3 4">
    <name type="scientific">Bifidobacterium tsurumiense</name>
    <dbReference type="NCBI Taxonomy" id="356829"/>
    <lineage>
        <taxon>Bacteria</taxon>
        <taxon>Bacillati</taxon>
        <taxon>Actinomycetota</taxon>
        <taxon>Actinomycetes</taxon>
        <taxon>Bifidobacteriales</taxon>
        <taxon>Bifidobacteriaceae</taxon>
        <taxon>Bifidobacterium</taxon>
    </lineage>
</organism>
<evidence type="ECO:0000313" key="4">
    <source>
        <dbReference type="Proteomes" id="UP000029080"/>
    </source>
</evidence>
<dbReference type="Proteomes" id="UP000029080">
    <property type="component" value="Unassembled WGS sequence"/>
</dbReference>
<proteinExistence type="predicted"/>
<keyword evidence="1" id="KW-1133">Transmembrane helix</keyword>
<dbReference type="RefSeq" id="WP_026641807.1">
    <property type="nucleotide sequence ID" value="NZ_JGZU01000002.1"/>
</dbReference>
<keyword evidence="1" id="KW-0812">Transmembrane</keyword>
<feature type="transmembrane region" description="Helical" evidence="1">
    <location>
        <begin position="424"/>
        <end position="442"/>
    </location>
</feature>
<evidence type="ECO:0000256" key="1">
    <source>
        <dbReference type="SAM" id="Phobius"/>
    </source>
</evidence>
<gene>
    <name evidence="3" type="ORF">BITS_0848</name>
</gene>
<comment type="caution">
    <text evidence="3">The sequence shown here is derived from an EMBL/GenBank/DDBJ whole genome shotgun (WGS) entry which is preliminary data.</text>
</comment>
<dbReference type="AlphaFoldDB" id="A0A087EKN3"/>
<dbReference type="Pfam" id="PF17802">
    <property type="entry name" value="SpaA"/>
    <property type="match status" value="1"/>
</dbReference>
<dbReference type="eggNOG" id="COG4932">
    <property type="taxonomic scope" value="Bacteria"/>
</dbReference>
<dbReference type="InterPro" id="IPR041033">
    <property type="entry name" value="SpaA_PFL_dom_1"/>
</dbReference>
<dbReference type="STRING" id="356829.BITS_0848"/>
<dbReference type="EMBL" id="JGZU01000002">
    <property type="protein sequence ID" value="KFJ08334.1"/>
    <property type="molecule type" value="Genomic_DNA"/>
</dbReference>
<evidence type="ECO:0000259" key="2">
    <source>
        <dbReference type="Pfam" id="PF17802"/>
    </source>
</evidence>
<dbReference type="GO" id="GO:0005975">
    <property type="term" value="P:carbohydrate metabolic process"/>
    <property type="evidence" value="ECO:0007669"/>
    <property type="project" value="UniProtKB-ARBA"/>
</dbReference>
<evidence type="ECO:0000313" key="3">
    <source>
        <dbReference type="EMBL" id="KFJ08334.1"/>
    </source>
</evidence>
<dbReference type="Gene3D" id="2.60.40.10">
    <property type="entry name" value="Immunoglobulins"/>
    <property type="match status" value="2"/>
</dbReference>
<reference evidence="3 4" key="1">
    <citation type="submission" date="2014-03" db="EMBL/GenBank/DDBJ databases">
        <title>Genomics of Bifidobacteria.</title>
        <authorList>
            <person name="Ventura M."/>
            <person name="Milani C."/>
            <person name="Lugli G.A."/>
        </authorList>
    </citation>
    <scope>NUCLEOTIDE SEQUENCE [LARGE SCALE GENOMIC DNA]</scope>
    <source>
        <strain evidence="3 4">JCM 13495</strain>
    </source>
</reference>
<name>A0A087EKN3_9BIFI</name>
<dbReference type="OrthoDB" id="134475at2"/>
<keyword evidence="1" id="KW-0472">Membrane</keyword>
<accession>A0A087EKN3</accession>
<protein>
    <submittedName>
        <fullName evidence="3">Cna protein B-type domain protein</fullName>
    </submittedName>
</protein>